<dbReference type="PANTHER" id="PTHR11575:SF24">
    <property type="entry name" value="5'-NUCLEOTIDASE"/>
    <property type="match status" value="1"/>
</dbReference>
<dbReference type="EMBL" id="SJPE01000013">
    <property type="protein sequence ID" value="TBX66610.1"/>
    <property type="molecule type" value="Genomic_DNA"/>
</dbReference>
<dbReference type="PANTHER" id="PTHR11575">
    <property type="entry name" value="5'-NUCLEOTIDASE-RELATED"/>
    <property type="match status" value="1"/>
</dbReference>
<reference evidence="2 3" key="1">
    <citation type="submission" date="2019-02" db="EMBL/GenBank/DDBJ databases">
        <title>Flavobacterium sp. RD-2-33 isolated from forest soil.</title>
        <authorList>
            <person name="Chaudhary D.K."/>
        </authorList>
    </citation>
    <scope>NUCLEOTIDE SEQUENCE [LARGE SCALE GENOMIC DNA]</scope>
    <source>
        <strain evidence="2 3">RD-2-33</strain>
    </source>
</reference>
<protein>
    <recommendedName>
        <fullName evidence="1">5'-Nucleotidase C-terminal domain-containing protein</fullName>
    </recommendedName>
</protein>
<organism evidence="2 3">
    <name type="scientific">Flavobacterium silvisoli</name>
    <dbReference type="NCBI Taxonomy" id="2529433"/>
    <lineage>
        <taxon>Bacteria</taxon>
        <taxon>Pseudomonadati</taxon>
        <taxon>Bacteroidota</taxon>
        <taxon>Flavobacteriia</taxon>
        <taxon>Flavobacteriales</taxon>
        <taxon>Flavobacteriaceae</taxon>
        <taxon>Flavobacterium</taxon>
    </lineage>
</organism>
<evidence type="ECO:0000313" key="3">
    <source>
        <dbReference type="Proteomes" id="UP000293300"/>
    </source>
</evidence>
<evidence type="ECO:0000259" key="1">
    <source>
        <dbReference type="Pfam" id="PF02872"/>
    </source>
</evidence>
<dbReference type="InterPro" id="IPR036907">
    <property type="entry name" value="5'-Nucleotdase_C_sf"/>
</dbReference>
<accession>A0A4V6N0A0</accession>
<feature type="domain" description="5'-Nucleotidase C-terminal" evidence="1">
    <location>
        <begin position="83"/>
        <end position="221"/>
    </location>
</feature>
<gene>
    <name evidence="2" type="ORF">EZL74_10530</name>
</gene>
<dbReference type="Pfam" id="PF02872">
    <property type="entry name" value="5_nucleotid_C"/>
    <property type="match status" value="1"/>
</dbReference>
<dbReference type="InterPro" id="IPR008334">
    <property type="entry name" value="5'-Nucleotdase_C"/>
</dbReference>
<dbReference type="RefSeq" id="WP_131476575.1">
    <property type="nucleotide sequence ID" value="NZ_SJPE01000013.1"/>
</dbReference>
<dbReference type="PRINTS" id="PR01607">
    <property type="entry name" value="APYRASEFAMLY"/>
</dbReference>
<dbReference type="SUPFAM" id="SSF55816">
    <property type="entry name" value="5'-nucleotidase (syn. UDP-sugar hydrolase), C-terminal domain"/>
    <property type="match status" value="1"/>
</dbReference>
<dbReference type="AlphaFoldDB" id="A0A4V6N0A0"/>
<sequence>MTKLKNYAVVLKLFVLFLTFTIALSCAEKKYTVTRIEGKEIGITNKNAEVADIENFIKPYRDKIDADLNLVLANAPVTIDKTGEWQTPMGNFLADITFEKSDKVFQIREKKAIDICLLNHGGIRTIIPKGDVTARTAYEIMPFENSAIVVALKGEQILELVNYFISEKKPHPLRGLTFTISKDNQPKNIMVNGMPLVNDKIYYVATSDYLTNGGDNMNFFKKGVEKFDLDYKLRNIIIDYFKENKTITANKDIRITKEQ</sequence>
<dbReference type="InterPro" id="IPR006179">
    <property type="entry name" value="5_nucleotidase/apyrase"/>
</dbReference>
<keyword evidence="3" id="KW-1185">Reference proteome</keyword>
<name>A0A4V6N0A0_9FLAO</name>
<dbReference type="Proteomes" id="UP000293300">
    <property type="component" value="Unassembled WGS sequence"/>
</dbReference>
<evidence type="ECO:0000313" key="2">
    <source>
        <dbReference type="EMBL" id="TBX66610.1"/>
    </source>
</evidence>
<dbReference type="GO" id="GO:0016787">
    <property type="term" value="F:hydrolase activity"/>
    <property type="evidence" value="ECO:0007669"/>
    <property type="project" value="InterPro"/>
</dbReference>
<proteinExistence type="predicted"/>
<dbReference type="Gene3D" id="3.90.780.10">
    <property type="entry name" value="5'-Nucleotidase, C-terminal domain"/>
    <property type="match status" value="1"/>
</dbReference>
<dbReference type="GO" id="GO:0009166">
    <property type="term" value="P:nucleotide catabolic process"/>
    <property type="evidence" value="ECO:0007669"/>
    <property type="project" value="InterPro"/>
</dbReference>
<comment type="caution">
    <text evidence="2">The sequence shown here is derived from an EMBL/GenBank/DDBJ whole genome shotgun (WGS) entry which is preliminary data.</text>
</comment>
<dbReference type="PROSITE" id="PS51257">
    <property type="entry name" value="PROKAR_LIPOPROTEIN"/>
    <property type="match status" value="1"/>
</dbReference>
<dbReference type="OrthoDB" id="4762412at2"/>